<protein>
    <submittedName>
        <fullName evidence="1">Uncharacterized protein</fullName>
    </submittedName>
</protein>
<accession>A0A974HEM1</accession>
<evidence type="ECO:0000313" key="2">
    <source>
        <dbReference type="Proteomes" id="UP000694892"/>
    </source>
</evidence>
<gene>
    <name evidence="1" type="ORF">XELAEV_18034068mg</name>
</gene>
<name>A0A974HEM1_XENLA</name>
<dbReference type="AlphaFoldDB" id="A0A974HEM1"/>
<dbReference type="Proteomes" id="UP000694892">
    <property type="component" value="Chromosome 6S"/>
</dbReference>
<reference evidence="2" key="1">
    <citation type="journal article" date="2016" name="Nature">
        <title>Genome evolution in the allotetraploid frog Xenopus laevis.</title>
        <authorList>
            <person name="Session A.M."/>
            <person name="Uno Y."/>
            <person name="Kwon T."/>
            <person name="Chapman J.A."/>
            <person name="Toyoda A."/>
            <person name="Takahashi S."/>
            <person name="Fukui A."/>
            <person name="Hikosaka A."/>
            <person name="Suzuki A."/>
            <person name="Kondo M."/>
            <person name="van Heeringen S.J."/>
            <person name="Quigley I."/>
            <person name="Heinz S."/>
            <person name="Ogino H."/>
            <person name="Ochi H."/>
            <person name="Hellsten U."/>
            <person name="Lyons J.B."/>
            <person name="Simakov O."/>
            <person name="Putnam N."/>
            <person name="Stites J."/>
            <person name="Kuroki Y."/>
            <person name="Tanaka T."/>
            <person name="Michiue T."/>
            <person name="Watanabe M."/>
            <person name="Bogdanovic O."/>
            <person name="Lister R."/>
            <person name="Georgiou G."/>
            <person name="Paranjpe S.S."/>
            <person name="van Kruijsbergen I."/>
            <person name="Shu S."/>
            <person name="Carlson J."/>
            <person name="Kinoshita T."/>
            <person name="Ohta Y."/>
            <person name="Mawaribuchi S."/>
            <person name="Jenkins J."/>
            <person name="Grimwood J."/>
            <person name="Schmutz J."/>
            <person name="Mitros T."/>
            <person name="Mozaffari S.V."/>
            <person name="Suzuki Y."/>
            <person name="Haramoto Y."/>
            <person name="Yamamoto T.S."/>
            <person name="Takagi C."/>
            <person name="Heald R."/>
            <person name="Miller K."/>
            <person name="Haudenschild C."/>
            <person name="Kitzman J."/>
            <person name="Nakayama T."/>
            <person name="Izutsu Y."/>
            <person name="Robert J."/>
            <person name="Fortriede J."/>
            <person name="Burns K."/>
            <person name="Lotay V."/>
            <person name="Karimi K."/>
            <person name="Yasuoka Y."/>
            <person name="Dichmann D.S."/>
            <person name="Flajnik M.F."/>
            <person name="Houston D.W."/>
            <person name="Shendure J."/>
            <person name="DuPasquier L."/>
            <person name="Vize P.D."/>
            <person name="Zorn A.M."/>
            <person name="Ito M."/>
            <person name="Marcotte E.M."/>
            <person name="Wallingford J.B."/>
            <person name="Ito Y."/>
            <person name="Asashima M."/>
            <person name="Ueno N."/>
            <person name="Matsuda Y."/>
            <person name="Veenstra G.J."/>
            <person name="Fujiyama A."/>
            <person name="Harland R.M."/>
            <person name="Taira M."/>
            <person name="Rokhsar D.S."/>
        </authorList>
    </citation>
    <scope>NUCLEOTIDE SEQUENCE [LARGE SCALE GENOMIC DNA]</scope>
    <source>
        <strain evidence="2">J</strain>
    </source>
</reference>
<sequence length="83" mass="9389">MITCTGGSTGGRYIGETGLQLGTRMNHHRHEINSKSCETPVGQHFCSQNPSPQDMQVLILKGNFKTELEWKIYEFKCLELFKG</sequence>
<proteinExistence type="predicted"/>
<dbReference type="EMBL" id="CM004477">
    <property type="protein sequence ID" value="OCT75078.1"/>
    <property type="molecule type" value="Genomic_DNA"/>
</dbReference>
<evidence type="ECO:0000313" key="1">
    <source>
        <dbReference type="EMBL" id="OCT75078.1"/>
    </source>
</evidence>
<organism evidence="1 2">
    <name type="scientific">Xenopus laevis</name>
    <name type="common">African clawed frog</name>
    <dbReference type="NCBI Taxonomy" id="8355"/>
    <lineage>
        <taxon>Eukaryota</taxon>
        <taxon>Metazoa</taxon>
        <taxon>Chordata</taxon>
        <taxon>Craniata</taxon>
        <taxon>Vertebrata</taxon>
        <taxon>Euteleostomi</taxon>
        <taxon>Amphibia</taxon>
        <taxon>Batrachia</taxon>
        <taxon>Anura</taxon>
        <taxon>Pipoidea</taxon>
        <taxon>Pipidae</taxon>
        <taxon>Xenopodinae</taxon>
        <taxon>Xenopus</taxon>
        <taxon>Xenopus</taxon>
    </lineage>
</organism>